<organism evidence="1 2">
    <name type="scientific">Planococcus antarcticus DSM 14505</name>
    <dbReference type="NCBI Taxonomy" id="1185653"/>
    <lineage>
        <taxon>Bacteria</taxon>
        <taxon>Bacillati</taxon>
        <taxon>Bacillota</taxon>
        <taxon>Bacilli</taxon>
        <taxon>Bacillales</taxon>
        <taxon>Caryophanaceae</taxon>
        <taxon>Planococcus</taxon>
    </lineage>
</organism>
<evidence type="ECO:0000313" key="2">
    <source>
        <dbReference type="Proteomes" id="UP000004725"/>
    </source>
</evidence>
<name>A0AA87IP73_9BACL</name>
<accession>A0AA87IP73</accession>
<dbReference type="EMBL" id="AJYB01000020">
    <property type="protein sequence ID" value="EIM07148.1"/>
    <property type="molecule type" value="Genomic_DNA"/>
</dbReference>
<dbReference type="AlphaFoldDB" id="A0AA87IP73"/>
<proteinExistence type="predicted"/>
<dbReference type="Proteomes" id="UP000004725">
    <property type="component" value="Unassembled WGS sequence"/>
</dbReference>
<comment type="caution">
    <text evidence="1">The sequence shown here is derived from an EMBL/GenBank/DDBJ whole genome shotgun (WGS) entry which is preliminary data.</text>
</comment>
<reference evidence="1 2" key="1">
    <citation type="journal article" date="2012" name="J. Bacteriol.">
        <title>Genome Sequence of the Antarctic Psychrophile Bacterium Planococcus antarcticus DSM 14505.</title>
        <authorList>
            <person name="Margolles A."/>
            <person name="Gueimonde M."/>
            <person name="Sanchez B."/>
        </authorList>
    </citation>
    <scope>NUCLEOTIDE SEQUENCE [LARGE SCALE GENOMIC DNA]</scope>
    <source>
        <strain evidence="1 2">DSM 14505</strain>
    </source>
</reference>
<protein>
    <submittedName>
        <fullName evidence="1">Uncharacterized protein</fullName>
    </submittedName>
</protein>
<evidence type="ECO:0000313" key="1">
    <source>
        <dbReference type="EMBL" id="EIM07148.1"/>
    </source>
</evidence>
<sequence length="113" mass="12988">MIQYIQSLVLLTERAILIVKQDSCLRHVHKGNSPVSQMAKECVRVIIKRVRRVTSIPRDGAANSRFCAETYSNRRQSLEAQINPLDRRKARPEPASNKTNFLWVKKIGVEMID</sequence>
<gene>
    <name evidence="1" type="ORF">A1A1_07117</name>
</gene>